<gene>
    <name evidence="1" type="ORF">MML48_1g12572</name>
</gene>
<name>A0ACB9TSR8_HOLOL</name>
<keyword evidence="2" id="KW-1185">Reference proteome</keyword>
<evidence type="ECO:0000313" key="2">
    <source>
        <dbReference type="Proteomes" id="UP001056778"/>
    </source>
</evidence>
<sequence length="100" mass="11895">MASWYYEEEQRRLQCLFDEVETDPEINEDSDTDVEEDQLEIQPEGSESEQDMSDEMQQDTENEHHNKCREPCFFGSDSTRRKKHLGGHRNVRTRVDNIIT</sequence>
<dbReference type="Proteomes" id="UP001056778">
    <property type="component" value="Chromosome 1"/>
</dbReference>
<proteinExistence type="predicted"/>
<reference evidence="1" key="1">
    <citation type="submission" date="2022-04" db="EMBL/GenBank/DDBJ databases">
        <title>Chromosome-scale genome assembly of Holotrichia oblita Faldermann.</title>
        <authorList>
            <person name="Rongchong L."/>
        </authorList>
    </citation>
    <scope>NUCLEOTIDE SEQUENCE</scope>
    <source>
        <strain evidence="1">81SQS9</strain>
    </source>
</reference>
<organism evidence="1 2">
    <name type="scientific">Holotrichia oblita</name>
    <name type="common">Chafer beetle</name>
    <dbReference type="NCBI Taxonomy" id="644536"/>
    <lineage>
        <taxon>Eukaryota</taxon>
        <taxon>Metazoa</taxon>
        <taxon>Ecdysozoa</taxon>
        <taxon>Arthropoda</taxon>
        <taxon>Hexapoda</taxon>
        <taxon>Insecta</taxon>
        <taxon>Pterygota</taxon>
        <taxon>Neoptera</taxon>
        <taxon>Endopterygota</taxon>
        <taxon>Coleoptera</taxon>
        <taxon>Polyphaga</taxon>
        <taxon>Scarabaeiformia</taxon>
        <taxon>Scarabaeidae</taxon>
        <taxon>Melolonthinae</taxon>
        <taxon>Holotrichia</taxon>
    </lineage>
</organism>
<comment type="caution">
    <text evidence="1">The sequence shown here is derived from an EMBL/GenBank/DDBJ whole genome shotgun (WGS) entry which is preliminary data.</text>
</comment>
<protein>
    <submittedName>
        <fullName evidence="1">Uncharacterized protein</fullName>
    </submittedName>
</protein>
<accession>A0ACB9TSR8</accession>
<dbReference type="EMBL" id="CM043015">
    <property type="protein sequence ID" value="KAI4469973.1"/>
    <property type="molecule type" value="Genomic_DNA"/>
</dbReference>
<evidence type="ECO:0000313" key="1">
    <source>
        <dbReference type="EMBL" id="KAI4469973.1"/>
    </source>
</evidence>